<dbReference type="GO" id="GO:0016791">
    <property type="term" value="F:phosphatase activity"/>
    <property type="evidence" value="ECO:0007669"/>
    <property type="project" value="TreeGrafter"/>
</dbReference>
<gene>
    <name evidence="3" type="primary">rsbU_3</name>
    <name evidence="3" type="ORF">Mal48_35200</name>
</gene>
<dbReference type="SMART" id="SM00331">
    <property type="entry name" value="PP2C_SIG"/>
    <property type="match status" value="1"/>
</dbReference>
<dbReference type="InterPro" id="IPR029016">
    <property type="entry name" value="GAF-like_dom_sf"/>
</dbReference>
<sequence>MAVLQLINDEKEKTQYVLEGEQIVLGRHPNCEIVLQSGVVSRRHAQILVSHGTFYLEDLRSRNGTYVNEQVISGRHELQEGDQIRLCDVVLTFAFTPSALITATNQVGSEAVAKTLEVSNSEILNLSSSVEESRMYLPQEVEAEESFDSSTSIRKVASFNNEESLVDPSVKLRAILEITQAIGRELKVEKVLPKMLATLFNIFPQAEQGFVLLRDNELSKLKVKASRARGQQTVDNVAVSMTVVRHAMQTREAILSKNVSDDSRFKQSTALSRMQIRSIMCVPMVTPEDEGIGVIQIVTRDEQQAFSEEDLDLLVSLASQASLAVANARLHEEDLVRREIERDMEFATQVQLGFLPKSRPKVDGYTFSDFYEAALSVGGDYFDYIKLPDGRLAMAIGDVAGKGIPAALLMARLYSSTRFQLLTCPTVADAVSGLNEEISSSGLGHRFITFLIMVINPETHTMEIVNAGHLTPLVRSANGSVKAVGKDDSNLPLGIVPDLKYKSSTRSIAEGETLIAFTDGVTEAMNKKKEIFGTKRLQELFKTLPEEIQLVIDGVVNASEEFADGMNARDDTCLIGVHRAAQ</sequence>
<proteinExistence type="predicted"/>
<dbReference type="PANTHER" id="PTHR43156">
    <property type="entry name" value="STAGE II SPORULATION PROTEIN E-RELATED"/>
    <property type="match status" value="1"/>
</dbReference>
<evidence type="ECO:0000313" key="3">
    <source>
        <dbReference type="EMBL" id="QDT34260.1"/>
    </source>
</evidence>
<dbReference type="Pfam" id="PF00498">
    <property type="entry name" value="FHA"/>
    <property type="match status" value="1"/>
</dbReference>
<dbReference type="KEGG" id="tpol:Mal48_35200"/>
<dbReference type="InterPro" id="IPR036457">
    <property type="entry name" value="PPM-type-like_dom_sf"/>
</dbReference>
<dbReference type="PROSITE" id="PS50006">
    <property type="entry name" value="FHA_DOMAIN"/>
    <property type="match status" value="1"/>
</dbReference>
<dbReference type="InterPro" id="IPR003018">
    <property type="entry name" value="GAF"/>
</dbReference>
<dbReference type="PANTHER" id="PTHR43156:SF2">
    <property type="entry name" value="STAGE II SPORULATION PROTEIN E"/>
    <property type="match status" value="1"/>
</dbReference>
<reference evidence="3 4" key="1">
    <citation type="submission" date="2019-02" db="EMBL/GenBank/DDBJ databases">
        <title>Deep-cultivation of Planctomycetes and their phenomic and genomic characterization uncovers novel biology.</title>
        <authorList>
            <person name="Wiegand S."/>
            <person name="Jogler M."/>
            <person name="Boedeker C."/>
            <person name="Pinto D."/>
            <person name="Vollmers J."/>
            <person name="Rivas-Marin E."/>
            <person name="Kohn T."/>
            <person name="Peeters S.H."/>
            <person name="Heuer A."/>
            <person name="Rast P."/>
            <person name="Oberbeckmann S."/>
            <person name="Bunk B."/>
            <person name="Jeske O."/>
            <person name="Meyerdierks A."/>
            <person name="Storesund J.E."/>
            <person name="Kallscheuer N."/>
            <person name="Luecker S."/>
            <person name="Lage O.M."/>
            <person name="Pohl T."/>
            <person name="Merkel B.J."/>
            <person name="Hornburger P."/>
            <person name="Mueller R.-W."/>
            <person name="Bruemmer F."/>
            <person name="Labrenz M."/>
            <person name="Spormann A.M."/>
            <person name="Op den Camp H."/>
            <person name="Overmann J."/>
            <person name="Amann R."/>
            <person name="Jetten M.S.M."/>
            <person name="Mascher T."/>
            <person name="Medema M.H."/>
            <person name="Devos D.P."/>
            <person name="Kaster A.-K."/>
            <person name="Ovreas L."/>
            <person name="Rohde M."/>
            <person name="Galperin M.Y."/>
            <person name="Jogler C."/>
        </authorList>
    </citation>
    <scope>NUCLEOTIDE SEQUENCE [LARGE SCALE GENOMIC DNA]</scope>
    <source>
        <strain evidence="3 4">Mal48</strain>
    </source>
</reference>
<keyword evidence="1 3" id="KW-0378">Hydrolase</keyword>
<dbReference type="Gene3D" id="3.60.40.10">
    <property type="entry name" value="PPM-type phosphatase domain"/>
    <property type="match status" value="1"/>
</dbReference>
<dbReference type="SUPFAM" id="SSF55781">
    <property type="entry name" value="GAF domain-like"/>
    <property type="match status" value="1"/>
</dbReference>
<accession>A0A517QRK7</accession>
<dbReference type="Gene3D" id="3.30.450.40">
    <property type="match status" value="1"/>
</dbReference>
<protein>
    <submittedName>
        <fullName evidence="3">Phosphoserine phosphatase RsbU</fullName>
        <ecNumber evidence="3">3.1.3.3</ecNumber>
    </submittedName>
</protein>
<dbReference type="CDD" id="cd00060">
    <property type="entry name" value="FHA"/>
    <property type="match status" value="1"/>
</dbReference>
<name>A0A517QRK7_9PLAN</name>
<organism evidence="3 4">
    <name type="scientific">Thalassoglobus polymorphus</name>
    <dbReference type="NCBI Taxonomy" id="2527994"/>
    <lineage>
        <taxon>Bacteria</taxon>
        <taxon>Pseudomonadati</taxon>
        <taxon>Planctomycetota</taxon>
        <taxon>Planctomycetia</taxon>
        <taxon>Planctomycetales</taxon>
        <taxon>Planctomycetaceae</taxon>
        <taxon>Thalassoglobus</taxon>
    </lineage>
</organism>
<dbReference type="InterPro" id="IPR000253">
    <property type="entry name" value="FHA_dom"/>
</dbReference>
<dbReference type="SUPFAM" id="SSF49879">
    <property type="entry name" value="SMAD/FHA domain"/>
    <property type="match status" value="1"/>
</dbReference>
<dbReference type="Pfam" id="PF07228">
    <property type="entry name" value="SpoIIE"/>
    <property type="match status" value="1"/>
</dbReference>
<evidence type="ECO:0000256" key="1">
    <source>
        <dbReference type="ARBA" id="ARBA00022801"/>
    </source>
</evidence>
<dbReference type="Gene3D" id="2.60.200.20">
    <property type="match status" value="1"/>
</dbReference>
<dbReference type="Proteomes" id="UP000315724">
    <property type="component" value="Chromosome"/>
</dbReference>
<dbReference type="InterPro" id="IPR008984">
    <property type="entry name" value="SMAD_FHA_dom_sf"/>
</dbReference>
<dbReference type="SMART" id="SM00065">
    <property type="entry name" value="GAF"/>
    <property type="match status" value="1"/>
</dbReference>
<dbReference type="InterPro" id="IPR052016">
    <property type="entry name" value="Bact_Sigma-Reg"/>
</dbReference>
<dbReference type="EMBL" id="CP036267">
    <property type="protein sequence ID" value="QDT34260.1"/>
    <property type="molecule type" value="Genomic_DNA"/>
</dbReference>
<dbReference type="InterPro" id="IPR001932">
    <property type="entry name" value="PPM-type_phosphatase-like_dom"/>
</dbReference>
<dbReference type="Pfam" id="PF13185">
    <property type="entry name" value="GAF_2"/>
    <property type="match status" value="1"/>
</dbReference>
<keyword evidence="4" id="KW-1185">Reference proteome</keyword>
<dbReference type="AlphaFoldDB" id="A0A517QRK7"/>
<dbReference type="EC" id="3.1.3.3" evidence="3"/>
<evidence type="ECO:0000313" key="4">
    <source>
        <dbReference type="Proteomes" id="UP000315724"/>
    </source>
</evidence>
<dbReference type="SMART" id="SM00240">
    <property type="entry name" value="FHA"/>
    <property type="match status" value="1"/>
</dbReference>
<feature type="domain" description="FHA" evidence="2">
    <location>
        <begin position="23"/>
        <end position="72"/>
    </location>
</feature>
<evidence type="ECO:0000259" key="2">
    <source>
        <dbReference type="PROSITE" id="PS50006"/>
    </source>
</evidence>